<name>A0AAU7F687_9NEIS</name>
<reference evidence="3" key="1">
    <citation type="submission" date="2024-05" db="EMBL/GenBank/DDBJ databases">
        <authorList>
            <person name="Yang L."/>
            <person name="Pan L."/>
        </authorList>
    </citation>
    <scope>NUCLEOTIDE SEQUENCE</scope>
    <source>
        <strain evidence="3">FCG-7</strain>
    </source>
</reference>
<dbReference type="PROSITE" id="PS50043">
    <property type="entry name" value="HTH_LUXR_2"/>
    <property type="match status" value="1"/>
</dbReference>
<dbReference type="CDD" id="cd06170">
    <property type="entry name" value="LuxR_C_like"/>
    <property type="match status" value="1"/>
</dbReference>
<proteinExistence type="predicted"/>
<dbReference type="InterPro" id="IPR039420">
    <property type="entry name" value="WalR-like"/>
</dbReference>
<dbReference type="PANTHER" id="PTHR43214">
    <property type="entry name" value="TWO-COMPONENT RESPONSE REGULATOR"/>
    <property type="match status" value="1"/>
</dbReference>
<dbReference type="PRINTS" id="PR00038">
    <property type="entry name" value="HTHLUXR"/>
</dbReference>
<gene>
    <name evidence="3" type="ORF">ABHF33_08910</name>
</gene>
<dbReference type="Pfam" id="PF00196">
    <property type="entry name" value="GerE"/>
    <property type="match status" value="1"/>
</dbReference>
<dbReference type="SMART" id="SM00421">
    <property type="entry name" value="HTH_LUXR"/>
    <property type="match status" value="1"/>
</dbReference>
<dbReference type="InterPro" id="IPR000792">
    <property type="entry name" value="Tscrpt_reg_LuxR_C"/>
</dbReference>
<evidence type="ECO:0000256" key="1">
    <source>
        <dbReference type="ARBA" id="ARBA00023125"/>
    </source>
</evidence>
<protein>
    <submittedName>
        <fullName evidence="3">Response regulator transcription factor</fullName>
    </submittedName>
</protein>
<dbReference type="AlphaFoldDB" id="A0AAU7F687"/>
<keyword evidence="1" id="KW-0238">DNA-binding</keyword>
<dbReference type="GO" id="GO:0003677">
    <property type="term" value="F:DNA binding"/>
    <property type="evidence" value="ECO:0007669"/>
    <property type="project" value="UniProtKB-KW"/>
</dbReference>
<sequence length="197" mass="21274">MSRTLYLISDDPVLLAHWQQSLAAYPLQQVGAAPLPAGATLIVDAACRGEMGWQRLAEQGKVAGHAVLLASSTPNDEEGYRALQLGFSGYCHAYAPAPLLEQIVEVIQAGEIWAGRSLVQRLVSAVNRLPAQSASLQGLSERETQVAQLTAKGLSNKEIARQLDITERTVKAHLSLIFEKLKVSDRVQLVLRVNGLG</sequence>
<dbReference type="KEGG" id="cmav:ABHF33_08910"/>
<dbReference type="GO" id="GO:0006355">
    <property type="term" value="P:regulation of DNA-templated transcription"/>
    <property type="evidence" value="ECO:0007669"/>
    <property type="project" value="InterPro"/>
</dbReference>
<accession>A0AAU7F687</accession>
<dbReference type="EMBL" id="CP157355">
    <property type="protein sequence ID" value="XBL99200.1"/>
    <property type="molecule type" value="Genomic_DNA"/>
</dbReference>
<dbReference type="InterPro" id="IPR016032">
    <property type="entry name" value="Sig_transdc_resp-reg_C-effctor"/>
</dbReference>
<dbReference type="Gene3D" id="3.40.50.2300">
    <property type="match status" value="1"/>
</dbReference>
<dbReference type="RefSeq" id="WP_348943634.1">
    <property type="nucleotide sequence ID" value="NZ_CP157355.1"/>
</dbReference>
<feature type="domain" description="HTH luxR-type" evidence="2">
    <location>
        <begin position="132"/>
        <end position="197"/>
    </location>
</feature>
<dbReference type="PANTHER" id="PTHR43214:SF43">
    <property type="entry name" value="TWO-COMPONENT RESPONSE REGULATOR"/>
    <property type="match status" value="1"/>
</dbReference>
<evidence type="ECO:0000259" key="2">
    <source>
        <dbReference type="PROSITE" id="PS50043"/>
    </source>
</evidence>
<evidence type="ECO:0000313" key="3">
    <source>
        <dbReference type="EMBL" id="XBL99200.1"/>
    </source>
</evidence>
<dbReference type="SUPFAM" id="SSF46894">
    <property type="entry name" value="C-terminal effector domain of the bipartite response regulators"/>
    <property type="match status" value="1"/>
</dbReference>
<organism evidence="3">
    <name type="scientific">Chitinibacter mangrovi</name>
    <dbReference type="NCBI Taxonomy" id="3153927"/>
    <lineage>
        <taxon>Bacteria</taxon>
        <taxon>Pseudomonadati</taxon>
        <taxon>Pseudomonadota</taxon>
        <taxon>Betaproteobacteria</taxon>
        <taxon>Neisseriales</taxon>
        <taxon>Chitinibacteraceae</taxon>
        <taxon>Chitinibacter</taxon>
    </lineage>
</organism>